<dbReference type="SMART" id="SM00554">
    <property type="entry name" value="FAS1"/>
    <property type="match status" value="2"/>
</dbReference>
<evidence type="ECO:0000313" key="3">
    <source>
        <dbReference type="EMBL" id="XBL14477.1"/>
    </source>
</evidence>
<dbReference type="Pfam" id="PF02469">
    <property type="entry name" value="Fasciclin"/>
    <property type="match status" value="2"/>
</dbReference>
<feature type="domain" description="FAS1" evidence="2">
    <location>
        <begin position="37"/>
        <end position="175"/>
    </location>
</feature>
<dbReference type="GO" id="GO:0007155">
    <property type="term" value="P:cell adhesion"/>
    <property type="evidence" value="ECO:0007669"/>
    <property type="project" value="TreeGrafter"/>
</dbReference>
<gene>
    <name evidence="3" type="ORF">QLS71_000295</name>
</gene>
<feature type="chain" id="PRO_5043649771" evidence="1">
    <location>
        <begin position="25"/>
        <end position="335"/>
    </location>
</feature>
<dbReference type="AlphaFoldDB" id="A0AAU7EGB5"/>
<protein>
    <submittedName>
        <fullName evidence="3">Fasciclin domain-containing protein</fullName>
    </submittedName>
</protein>
<reference evidence="3" key="1">
    <citation type="submission" date="2024-04" db="EMBL/GenBank/DDBJ databases">
        <title>Mariniflexile litorale, isolated from the shallow sediments of the Sea of Japan.</title>
        <authorList>
            <person name="Romanenko L."/>
            <person name="Isaeva M."/>
        </authorList>
    </citation>
    <scope>NUCLEOTIDE SEQUENCE [LARGE SCALE GENOMIC DNA]</scope>
    <source>
        <strain evidence="3">KMM 9835</strain>
    </source>
</reference>
<feature type="domain" description="FAS1" evidence="2">
    <location>
        <begin position="177"/>
        <end position="329"/>
    </location>
</feature>
<dbReference type="Proteomes" id="UP001224325">
    <property type="component" value="Chromosome"/>
</dbReference>
<dbReference type="GO" id="GO:0031012">
    <property type="term" value="C:extracellular matrix"/>
    <property type="evidence" value="ECO:0007669"/>
    <property type="project" value="TreeGrafter"/>
</dbReference>
<keyword evidence="1" id="KW-0732">Signal</keyword>
<dbReference type="InterPro" id="IPR050904">
    <property type="entry name" value="Adhesion/Biosynth-related"/>
</dbReference>
<dbReference type="GO" id="GO:0005615">
    <property type="term" value="C:extracellular space"/>
    <property type="evidence" value="ECO:0007669"/>
    <property type="project" value="TreeGrafter"/>
</dbReference>
<dbReference type="GO" id="GO:0050839">
    <property type="term" value="F:cell adhesion molecule binding"/>
    <property type="evidence" value="ECO:0007669"/>
    <property type="project" value="TreeGrafter"/>
</dbReference>
<proteinExistence type="predicted"/>
<keyword evidence="4" id="KW-1185">Reference proteome</keyword>
<dbReference type="InterPro" id="IPR036378">
    <property type="entry name" value="FAS1_dom_sf"/>
</dbReference>
<dbReference type="RefSeq" id="WP_308992460.1">
    <property type="nucleotide sequence ID" value="NZ_CP155618.1"/>
</dbReference>
<sequence>MKNSKTPLILIKSLILLITFFTLATSCENDNDPPIHTNTIARLLSNGSKVKLFTKALDRVHFLDDLHGTKKYTVFAPDDDAFEDFLEENDYDEIDDIPKSELKKIILNHIIPTKEISMDDLLDMDKEYVESSAGYSLFIEVDVDEISINRTTKLDDEVLDVEASNGIIHLVNNVINTPTIATFLELDTQFSSLYKGLTTATPNTDFITSLKSLETDDASDAPFTVFAPNNEAIETFLETNDNWDKIEDIDESTLSPILKHHIITTKAISKKTLTDGLQSAKSLEGDNLVFTKLNDKITIKDGSGNESIKILIFDIKTRNGIIHCIESVLIPNTEN</sequence>
<evidence type="ECO:0000259" key="2">
    <source>
        <dbReference type="PROSITE" id="PS50213"/>
    </source>
</evidence>
<accession>A0AAU7EGB5</accession>
<dbReference type="KEGG" id="mlil:QLS71_000295"/>
<name>A0AAU7EGB5_9FLAO</name>
<evidence type="ECO:0000313" key="4">
    <source>
        <dbReference type="Proteomes" id="UP001224325"/>
    </source>
</evidence>
<dbReference type="GO" id="GO:0030198">
    <property type="term" value="P:extracellular matrix organization"/>
    <property type="evidence" value="ECO:0007669"/>
    <property type="project" value="TreeGrafter"/>
</dbReference>
<dbReference type="PANTHER" id="PTHR10900">
    <property type="entry name" value="PERIOSTIN-RELATED"/>
    <property type="match status" value="1"/>
</dbReference>
<dbReference type="PROSITE" id="PS51257">
    <property type="entry name" value="PROKAR_LIPOPROTEIN"/>
    <property type="match status" value="1"/>
</dbReference>
<dbReference type="EMBL" id="CP155618">
    <property type="protein sequence ID" value="XBL14477.1"/>
    <property type="molecule type" value="Genomic_DNA"/>
</dbReference>
<dbReference type="PROSITE" id="PS50213">
    <property type="entry name" value="FAS1"/>
    <property type="match status" value="2"/>
</dbReference>
<organism evidence="3 4">
    <name type="scientific">Mariniflexile litorale</name>
    <dbReference type="NCBI Taxonomy" id="3045158"/>
    <lineage>
        <taxon>Bacteria</taxon>
        <taxon>Pseudomonadati</taxon>
        <taxon>Bacteroidota</taxon>
        <taxon>Flavobacteriia</taxon>
        <taxon>Flavobacteriales</taxon>
        <taxon>Flavobacteriaceae</taxon>
        <taxon>Mariniflexile</taxon>
    </lineage>
</organism>
<dbReference type="PANTHER" id="PTHR10900:SF77">
    <property type="entry name" value="FI19380P1"/>
    <property type="match status" value="1"/>
</dbReference>
<dbReference type="InterPro" id="IPR000782">
    <property type="entry name" value="FAS1_domain"/>
</dbReference>
<feature type="signal peptide" evidence="1">
    <location>
        <begin position="1"/>
        <end position="24"/>
    </location>
</feature>
<evidence type="ECO:0000256" key="1">
    <source>
        <dbReference type="SAM" id="SignalP"/>
    </source>
</evidence>
<dbReference type="SUPFAM" id="SSF82153">
    <property type="entry name" value="FAS1 domain"/>
    <property type="match status" value="2"/>
</dbReference>
<dbReference type="Gene3D" id="2.30.180.10">
    <property type="entry name" value="FAS1 domain"/>
    <property type="match status" value="2"/>
</dbReference>